<feature type="transmembrane region" description="Helical" evidence="6">
    <location>
        <begin position="140"/>
        <end position="158"/>
    </location>
</feature>
<dbReference type="InterPro" id="IPR050367">
    <property type="entry name" value="APC_superfamily"/>
</dbReference>
<dbReference type="PANTHER" id="PTHR42770">
    <property type="entry name" value="AMINO ACID TRANSPORTER-RELATED"/>
    <property type="match status" value="1"/>
</dbReference>
<evidence type="ECO:0000256" key="5">
    <source>
        <dbReference type="ARBA" id="ARBA00023136"/>
    </source>
</evidence>
<accession>A0ABW7PDJ9</accession>
<reference evidence="7 8" key="1">
    <citation type="submission" date="2024-03" db="EMBL/GenBank/DDBJ databases">
        <title>Whole genome sequencing of Streptomyces racemochromogenes, to identify antimicrobial biosynthetic gene clusters.</title>
        <authorList>
            <person name="Suryawanshi P."/>
            <person name="Krishnaraj P.U."/>
            <person name="Arun Y.P."/>
            <person name="Suryawanshi M.P."/>
            <person name="Rakshit O."/>
        </authorList>
    </citation>
    <scope>NUCLEOTIDE SEQUENCE [LARGE SCALE GENOMIC DNA]</scope>
    <source>
        <strain evidence="7 8">AUDT626</strain>
    </source>
</reference>
<dbReference type="Gene3D" id="1.20.1740.10">
    <property type="entry name" value="Amino acid/polyamine transporter I"/>
    <property type="match status" value="1"/>
</dbReference>
<name>A0ABW7PDJ9_9ACTN</name>
<dbReference type="PANTHER" id="PTHR42770:SF16">
    <property type="entry name" value="AMINO ACID PERMEASE"/>
    <property type="match status" value="1"/>
</dbReference>
<keyword evidence="5 6" id="KW-0472">Membrane</keyword>
<feature type="transmembrane region" description="Helical" evidence="6">
    <location>
        <begin position="101"/>
        <end position="128"/>
    </location>
</feature>
<feature type="transmembrane region" description="Helical" evidence="6">
    <location>
        <begin position="29"/>
        <end position="53"/>
    </location>
</feature>
<proteinExistence type="predicted"/>
<keyword evidence="3 6" id="KW-0812">Transmembrane</keyword>
<evidence type="ECO:0000256" key="1">
    <source>
        <dbReference type="ARBA" id="ARBA00004651"/>
    </source>
</evidence>
<feature type="transmembrane region" description="Helical" evidence="6">
    <location>
        <begin position="351"/>
        <end position="373"/>
    </location>
</feature>
<organism evidence="7 8">
    <name type="scientific">Streptomyces racemochromogenes</name>
    <dbReference type="NCBI Taxonomy" id="67353"/>
    <lineage>
        <taxon>Bacteria</taxon>
        <taxon>Bacillati</taxon>
        <taxon>Actinomycetota</taxon>
        <taxon>Actinomycetes</taxon>
        <taxon>Kitasatosporales</taxon>
        <taxon>Streptomycetaceae</taxon>
        <taxon>Streptomyces</taxon>
    </lineage>
</organism>
<feature type="transmembrane region" description="Helical" evidence="6">
    <location>
        <begin position="59"/>
        <end position="80"/>
    </location>
</feature>
<gene>
    <name evidence="7" type="ORF">WDV06_15415</name>
</gene>
<keyword evidence="8" id="KW-1185">Reference proteome</keyword>
<feature type="transmembrane region" description="Helical" evidence="6">
    <location>
        <begin position="291"/>
        <end position="315"/>
    </location>
</feature>
<evidence type="ECO:0000256" key="3">
    <source>
        <dbReference type="ARBA" id="ARBA00022692"/>
    </source>
</evidence>
<evidence type="ECO:0000313" key="7">
    <source>
        <dbReference type="EMBL" id="MFH7596470.1"/>
    </source>
</evidence>
<comment type="subcellular location">
    <subcellularLocation>
        <location evidence="1">Cell membrane</location>
        <topology evidence="1">Multi-pass membrane protein</topology>
    </subcellularLocation>
</comment>
<dbReference type="InterPro" id="IPR002293">
    <property type="entry name" value="AA/rel_permease1"/>
</dbReference>
<dbReference type="EMBL" id="JBBDHD010000033">
    <property type="protein sequence ID" value="MFH7596470.1"/>
    <property type="molecule type" value="Genomic_DNA"/>
</dbReference>
<dbReference type="Proteomes" id="UP001610631">
    <property type="component" value="Unassembled WGS sequence"/>
</dbReference>
<protein>
    <submittedName>
        <fullName evidence="7">APC family permease</fullName>
    </submittedName>
</protein>
<sequence>MTSTIPARTQPRDATAAPGLRRTLTTPRIVFLVVAAAAPMSGVVGSVPLAYAIGNGAGVPATFALAGLILLCFSVGYAAMSRHVVGAGGFYTYIGQGLGRPLAVAGGLTAVLAYTAAVAGVAGAFGYFAELVAGAHGLPVPWPVWTGAALALTAVMGYRRIDLSARLLAVLMVAEVAVLGLLALAIGVRHGTDALPAATFAPGTVFAPGLGVALMFALISYVGFEAAALYGEESRNPKRSVPVATYASVVLITVFFALISWAAVGAIGADRVAETAGRQLGDLFFRLSDDYLGGFATGVMQVLLCTSLFGALLGLHTAAGRYLFVLGRERVLPSSLARVHPRHASPHRASVVLSVGTAVVCGLFALAGAHPYTTLATTMLALGTVGIVALQAAVAVAVLVFFRRHPDAHWWRTRLAPVLALAGLAGALWLLLDNFPLVTGTDSVWVNRIPWLMAGAALAGLGYAWWLRARAPERYRAIATAAHDAPEPQDIP</sequence>
<feature type="transmembrane region" description="Helical" evidence="6">
    <location>
        <begin position="444"/>
        <end position="466"/>
    </location>
</feature>
<feature type="transmembrane region" description="Helical" evidence="6">
    <location>
        <begin position="165"/>
        <end position="186"/>
    </location>
</feature>
<feature type="transmembrane region" description="Helical" evidence="6">
    <location>
        <begin position="243"/>
        <end position="264"/>
    </location>
</feature>
<evidence type="ECO:0000256" key="6">
    <source>
        <dbReference type="SAM" id="Phobius"/>
    </source>
</evidence>
<evidence type="ECO:0000256" key="2">
    <source>
        <dbReference type="ARBA" id="ARBA00022475"/>
    </source>
</evidence>
<feature type="transmembrane region" description="Helical" evidence="6">
    <location>
        <begin position="206"/>
        <end position="231"/>
    </location>
</feature>
<keyword evidence="2" id="KW-1003">Cell membrane</keyword>
<dbReference type="PIRSF" id="PIRSF006060">
    <property type="entry name" value="AA_transporter"/>
    <property type="match status" value="1"/>
</dbReference>
<dbReference type="RefSeq" id="WP_395510310.1">
    <property type="nucleotide sequence ID" value="NZ_JBBDHD010000033.1"/>
</dbReference>
<keyword evidence="4 6" id="KW-1133">Transmembrane helix</keyword>
<dbReference type="Pfam" id="PF13520">
    <property type="entry name" value="AA_permease_2"/>
    <property type="match status" value="1"/>
</dbReference>
<comment type="caution">
    <text evidence="7">The sequence shown here is derived from an EMBL/GenBank/DDBJ whole genome shotgun (WGS) entry which is preliminary data.</text>
</comment>
<evidence type="ECO:0000313" key="8">
    <source>
        <dbReference type="Proteomes" id="UP001610631"/>
    </source>
</evidence>
<feature type="transmembrane region" description="Helical" evidence="6">
    <location>
        <begin position="414"/>
        <end position="432"/>
    </location>
</feature>
<evidence type="ECO:0000256" key="4">
    <source>
        <dbReference type="ARBA" id="ARBA00022989"/>
    </source>
</evidence>
<feature type="transmembrane region" description="Helical" evidence="6">
    <location>
        <begin position="379"/>
        <end position="402"/>
    </location>
</feature>